<dbReference type="EMBL" id="CM001368">
    <property type="protein sequence ID" value="EHJ48047.1"/>
    <property type="molecule type" value="Genomic_DNA"/>
</dbReference>
<dbReference type="PANTHER" id="PTHR37423">
    <property type="entry name" value="SOLUBLE LYTIC MUREIN TRANSGLYCOSYLASE-RELATED"/>
    <property type="match status" value="1"/>
</dbReference>
<dbReference type="STRING" id="694327.DFW101_2041"/>
<dbReference type="InterPro" id="IPR000189">
    <property type="entry name" value="Transglyc_AS"/>
</dbReference>
<dbReference type="InterPro" id="IPR008258">
    <property type="entry name" value="Transglycosylase_SLT_dom_1"/>
</dbReference>
<comment type="similarity">
    <text evidence="1">Belongs to the transglycosylase Slt family.</text>
</comment>
<feature type="region of interest" description="Disordered" evidence="2">
    <location>
        <begin position="40"/>
        <end position="84"/>
    </location>
</feature>
<dbReference type="HOGENOM" id="CLU_363602_0_0_7"/>
<dbReference type="eggNOG" id="COG0741">
    <property type="taxonomic scope" value="Bacteria"/>
</dbReference>
<evidence type="ECO:0000313" key="4">
    <source>
        <dbReference type="EMBL" id="EHJ48047.1"/>
    </source>
</evidence>
<organism evidence="4 5">
    <name type="scientific">Solidesulfovibrio carbinoliphilus subsp. oakridgensis</name>
    <dbReference type="NCBI Taxonomy" id="694327"/>
    <lineage>
        <taxon>Bacteria</taxon>
        <taxon>Pseudomonadati</taxon>
        <taxon>Thermodesulfobacteriota</taxon>
        <taxon>Desulfovibrionia</taxon>
        <taxon>Desulfovibrionales</taxon>
        <taxon>Desulfovibrionaceae</taxon>
        <taxon>Solidesulfovibrio</taxon>
    </lineage>
</organism>
<gene>
    <name evidence="4" type="ORF">DFW101_2041</name>
</gene>
<evidence type="ECO:0000256" key="1">
    <source>
        <dbReference type="ARBA" id="ARBA00007734"/>
    </source>
</evidence>
<feature type="region of interest" description="Disordered" evidence="2">
    <location>
        <begin position="248"/>
        <end position="282"/>
    </location>
</feature>
<dbReference type="PROSITE" id="PS00922">
    <property type="entry name" value="TRANSGLYCOSYLASE"/>
    <property type="match status" value="1"/>
</dbReference>
<sequence length="790" mass="82435">MTRAGIKRFSDRFGLVVSGLVLLLVLALGGLTLPGSCPAGQAAAWEPPRKPGDIPLPRSARLAASGPETARTPAGPRGPGRPGAAEVALGATEVLAGRHAEGAARLAASAAQAGTLADVAAYYRGLGLYLADDPAGAGAALAALAATPAGSFLGRDALYLALESAARRGDHGAALALAESWLTEADPTLAPEVWLRAAVAADGLGQDRKAADFLRHLSLTWPASRSAVAGNALARTICGNNAWKNASGGQGVAPDASGGQGAALDPPGGIIPPGPPERGEGAGVGTAGMCYDPDAPGNVLMRAEKMAEKAGPEDALTLLDNTRGFDAGQALRAAYVRGKALYRLRRFKAAAEAFGRVAAADPAASLSGWARYHEARCLWRSFEPEDIDRMEALLRQVLAAPVRDDPLREAAARHLALLLAERGRFADALAAAGQLRGLAVPADLAAQGASLAAVLRYVVGDMEGAAEDMAAFIRRFPGDDWADGARYWRGRALLVLGRPSEATAVWLEALSRRPNTYYGGRARAALAGLGLSEQAVAASPVTSAPRCPGRIEEPSATAEAALDKARTLSGAGLPALAEMELEFAARAEPARADLAMAHIEAAAAMGRRGAVSQTAWRTFGGCLLRGTAEDLAPLRQALYPRAYAPQVEAALAGSDIRPDTVYSLIRQESFFDPLVVSGAGAVGLMQLMPETARTVGKKIGIRAERQDLFNPMVNIRLGVAFFRERLGRAGSLAAALAGYNAGENRAAIWVRHLAPLGEELFTELIPYTETRDYVRRITANAMMYGRLYGR</sequence>
<accession>G7Q833</accession>
<dbReference type="GO" id="GO:0000270">
    <property type="term" value="P:peptidoglycan metabolic process"/>
    <property type="evidence" value="ECO:0007669"/>
    <property type="project" value="InterPro"/>
</dbReference>
<dbReference type="InterPro" id="IPR011990">
    <property type="entry name" value="TPR-like_helical_dom_sf"/>
</dbReference>
<dbReference type="Gene3D" id="1.25.40.10">
    <property type="entry name" value="Tetratricopeptide repeat domain"/>
    <property type="match status" value="2"/>
</dbReference>
<reference evidence="5" key="1">
    <citation type="journal article" date="2015" name="Genome Announc.">
        <title>High-Quality Draft Genome Sequence of Desulfovibrio carbinoliphilus FW-101-2B, an Organic Acid-Oxidizing Sulfate-Reducing Bacterium Isolated from Uranium(VI)-Contaminated Groundwater.</title>
        <authorList>
            <person name="Ramsay B.D."/>
            <person name="Hwang C."/>
            <person name="Woo H.L."/>
            <person name="Carroll S.L."/>
            <person name="Lucas S."/>
            <person name="Han J."/>
            <person name="Lapidus A.L."/>
            <person name="Cheng J.F."/>
            <person name="Goodwin L.A."/>
            <person name="Pitluck S."/>
            <person name="Peters L."/>
            <person name="Chertkov O."/>
            <person name="Held B."/>
            <person name="Detter J.C."/>
            <person name="Han C.S."/>
            <person name="Tapia R."/>
            <person name="Land M.L."/>
            <person name="Hauser L.J."/>
            <person name="Kyrpides N.C."/>
            <person name="Ivanova N.N."/>
            <person name="Mikhailova N."/>
            <person name="Pagani I."/>
            <person name="Woyke T."/>
            <person name="Arkin A.P."/>
            <person name="Dehal P."/>
            <person name="Chivian D."/>
            <person name="Criddle C.S."/>
            <person name="Wu W."/>
            <person name="Chakraborty R."/>
            <person name="Hazen T.C."/>
            <person name="Fields M.W."/>
        </authorList>
    </citation>
    <scope>NUCLEOTIDE SEQUENCE [LARGE SCALE GENOMIC DNA]</scope>
    <source>
        <strain evidence="5">FW-101-2B</strain>
    </source>
</reference>
<dbReference type="AlphaFoldDB" id="G7Q833"/>
<dbReference type="OrthoDB" id="9781970at2"/>
<proteinExistence type="inferred from homology"/>
<dbReference type="Gene3D" id="1.10.530.10">
    <property type="match status" value="1"/>
</dbReference>
<dbReference type="Proteomes" id="UP000004662">
    <property type="component" value="Chromosome"/>
</dbReference>
<keyword evidence="5" id="KW-1185">Reference proteome</keyword>
<protein>
    <submittedName>
        <fullName evidence="4">Lytic transglycosylase catalytic</fullName>
    </submittedName>
</protein>
<dbReference type="CDD" id="cd13401">
    <property type="entry name" value="Slt70-like"/>
    <property type="match status" value="1"/>
</dbReference>
<dbReference type="Pfam" id="PF01464">
    <property type="entry name" value="SLT"/>
    <property type="match status" value="1"/>
</dbReference>
<dbReference type="GO" id="GO:0016020">
    <property type="term" value="C:membrane"/>
    <property type="evidence" value="ECO:0007669"/>
    <property type="project" value="InterPro"/>
</dbReference>
<evidence type="ECO:0000256" key="2">
    <source>
        <dbReference type="SAM" id="MobiDB-lite"/>
    </source>
</evidence>
<dbReference type="SUPFAM" id="SSF53955">
    <property type="entry name" value="Lysozyme-like"/>
    <property type="match status" value="1"/>
</dbReference>
<feature type="domain" description="Transglycosylase SLT" evidence="3">
    <location>
        <begin position="650"/>
        <end position="751"/>
    </location>
</feature>
<evidence type="ECO:0000313" key="5">
    <source>
        <dbReference type="Proteomes" id="UP000004662"/>
    </source>
</evidence>
<dbReference type="InterPro" id="IPR023346">
    <property type="entry name" value="Lysozyme-like_dom_sf"/>
</dbReference>
<dbReference type="PANTHER" id="PTHR37423:SF2">
    <property type="entry name" value="MEMBRANE-BOUND LYTIC MUREIN TRANSGLYCOSYLASE C"/>
    <property type="match status" value="1"/>
</dbReference>
<dbReference type="SUPFAM" id="SSF48452">
    <property type="entry name" value="TPR-like"/>
    <property type="match status" value="2"/>
</dbReference>
<name>G7Q833_9BACT</name>
<dbReference type="GO" id="GO:0008933">
    <property type="term" value="F:peptidoglycan lytic transglycosylase activity"/>
    <property type="evidence" value="ECO:0007669"/>
    <property type="project" value="InterPro"/>
</dbReference>
<evidence type="ECO:0000259" key="3">
    <source>
        <dbReference type="Pfam" id="PF01464"/>
    </source>
</evidence>